<dbReference type="PANTHER" id="PTHR12062:SF9">
    <property type="entry name" value="ALPHA-1,3-MANNOSYL-GLYCOPROTEIN 4-BETA-N-ACETYLGLUCOSAMINYLTRANSFERASE A, ISOFORM A"/>
    <property type="match status" value="1"/>
</dbReference>
<dbReference type="GeneID" id="107064277"/>
<evidence type="ECO:0000256" key="3">
    <source>
        <dbReference type="ARBA" id="ARBA00022679"/>
    </source>
</evidence>
<dbReference type="InterPro" id="IPR056576">
    <property type="entry name" value="MGAT4_A/B/C_C"/>
</dbReference>
<dbReference type="Pfam" id="PF23524">
    <property type="entry name" value="MGAT4A_C"/>
    <property type="match status" value="1"/>
</dbReference>
<keyword evidence="3" id="KW-0808">Transferase</keyword>
<proteinExistence type="predicted"/>
<feature type="domain" description="MGAT4 conserved region" evidence="4">
    <location>
        <begin position="103"/>
        <end position="381"/>
    </location>
</feature>
<reference evidence="7" key="1">
    <citation type="submission" date="2025-08" db="UniProtKB">
        <authorList>
            <consortium name="RefSeq"/>
        </authorList>
    </citation>
    <scope>IDENTIFICATION</scope>
    <source>
        <tissue evidence="7">Whole body</tissue>
    </source>
</reference>
<gene>
    <name evidence="7" type="primary">LOC107064277</name>
</gene>
<keyword evidence="6" id="KW-1185">Reference proteome</keyword>
<comment type="pathway">
    <text evidence="1">Protein modification; protein glycosylation.</text>
</comment>
<dbReference type="InterPro" id="IPR057279">
    <property type="entry name" value="MGAT4"/>
</dbReference>
<dbReference type="RefSeq" id="XP_015172219.1">
    <property type="nucleotide sequence ID" value="XM_015316733.1"/>
</dbReference>
<evidence type="ECO:0000259" key="4">
    <source>
        <dbReference type="Pfam" id="PF04666"/>
    </source>
</evidence>
<dbReference type="PANTHER" id="PTHR12062">
    <property type="entry name" value="N-ACETYLGLUCOSAMINYLTRANSFERASE VI"/>
    <property type="match status" value="1"/>
</dbReference>
<sequence length="535" mass="61508">MMSHIIALSSVRRRCIIILSIVLVPCAILNLLSSTDIHEETMLQNSIAELQVKLEHLHAKYISSQEEINLLSHQLLQLVESNHIIPDLQYLINNGTSNITNIKLPSIYNFLPHFLNDPNSLRPAFIQSKGRSGVSMVLGIPTVKREVQSYLMATLKNLIDRMSPAETLDTLIVVLVAETDMDYVTYVAKQIEVQFPNEYETGVIDVISPSSSYYPDLSKLRDTLGDDHQRVIWRSKQNLDFAFLMSYAQTKGMFYIQLEDDILAKKNFITTMKSFALQKISTKENWFVLDFCQLGFIGKLFKCVELPWLIQFFLMFHNDKPVDWLLDHLISTKVCSLDKDSKHCKMAKAELWIHYKPSLFQHIGTHSSLKGKVQKLKDKQFGKITLYYAHENPDALVETQIKPYKQYTLQKAYKGESFFWGLLPQPGDHLKFKFSHSIFIKRYLFRSGNPEHPSDRFYNTTVEVLPEIFMSVDRNSNDITEDGYIIVGKFDALGIAQGTVDRKYGKISVLRLTVHSESENWAILSEIHVVEDQPS</sequence>
<name>A0ABM1HW82_POLDO</name>
<evidence type="ECO:0000313" key="7">
    <source>
        <dbReference type="RefSeq" id="XP_015172219.1"/>
    </source>
</evidence>
<keyword evidence="2" id="KW-0328">Glycosyltransferase</keyword>
<evidence type="ECO:0000313" key="6">
    <source>
        <dbReference type="Proteomes" id="UP000694924"/>
    </source>
</evidence>
<dbReference type="Pfam" id="PF04666">
    <property type="entry name" value="MGAT4_cons"/>
    <property type="match status" value="1"/>
</dbReference>
<organism evidence="6 7">
    <name type="scientific">Polistes dominula</name>
    <name type="common">European paper wasp</name>
    <name type="synonym">Vespa dominula</name>
    <dbReference type="NCBI Taxonomy" id="743375"/>
    <lineage>
        <taxon>Eukaryota</taxon>
        <taxon>Metazoa</taxon>
        <taxon>Ecdysozoa</taxon>
        <taxon>Arthropoda</taxon>
        <taxon>Hexapoda</taxon>
        <taxon>Insecta</taxon>
        <taxon>Pterygota</taxon>
        <taxon>Neoptera</taxon>
        <taxon>Endopterygota</taxon>
        <taxon>Hymenoptera</taxon>
        <taxon>Apocrita</taxon>
        <taxon>Aculeata</taxon>
        <taxon>Vespoidea</taxon>
        <taxon>Vespidae</taxon>
        <taxon>Polistinae</taxon>
        <taxon>Polistini</taxon>
        <taxon>Polistes</taxon>
    </lineage>
</organism>
<dbReference type="Proteomes" id="UP000694924">
    <property type="component" value="Unplaced"/>
</dbReference>
<accession>A0ABM1HW82</accession>
<evidence type="ECO:0000256" key="1">
    <source>
        <dbReference type="ARBA" id="ARBA00004922"/>
    </source>
</evidence>
<feature type="domain" description="MGAT4 A/B/C C-terminal" evidence="5">
    <location>
        <begin position="396"/>
        <end position="526"/>
    </location>
</feature>
<evidence type="ECO:0000256" key="2">
    <source>
        <dbReference type="ARBA" id="ARBA00022676"/>
    </source>
</evidence>
<dbReference type="InterPro" id="IPR006759">
    <property type="entry name" value="Glyco_transf_54"/>
</dbReference>
<protein>
    <submittedName>
        <fullName evidence="7">Alpha-1,3-mannosyl-glycoprotein 4-beta-N-acetylglucosaminyltransferase B isoform X1</fullName>
    </submittedName>
</protein>
<evidence type="ECO:0000259" key="5">
    <source>
        <dbReference type="Pfam" id="PF23524"/>
    </source>
</evidence>